<gene>
    <name evidence="1" type="ORF">IAB60_09845</name>
</gene>
<reference evidence="1" key="2">
    <citation type="journal article" date="2021" name="PeerJ">
        <title>Extensive microbial diversity within the chicken gut microbiome revealed by metagenomics and culture.</title>
        <authorList>
            <person name="Gilroy R."/>
            <person name="Ravi A."/>
            <person name="Getino M."/>
            <person name="Pursley I."/>
            <person name="Horton D.L."/>
            <person name="Alikhan N.F."/>
            <person name="Baker D."/>
            <person name="Gharbi K."/>
            <person name="Hall N."/>
            <person name="Watson M."/>
            <person name="Adriaenssens E.M."/>
            <person name="Foster-Nyarko E."/>
            <person name="Jarju S."/>
            <person name="Secka A."/>
            <person name="Antonio M."/>
            <person name="Oren A."/>
            <person name="Chaudhuri R.R."/>
            <person name="La Ragione R."/>
            <person name="Hildebrand F."/>
            <person name="Pallen M.J."/>
        </authorList>
    </citation>
    <scope>NUCLEOTIDE SEQUENCE</scope>
    <source>
        <strain evidence="1">CHK123-3438</strain>
    </source>
</reference>
<dbReference type="SUPFAM" id="SSF140500">
    <property type="entry name" value="BAS1536-like"/>
    <property type="match status" value="1"/>
</dbReference>
<dbReference type="GO" id="GO:0043937">
    <property type="term" value="P:regulation of sporulation"/>
    <property type="evidence" value="ECO:0007669"/>
    <property type="project" value="InterPro"/>
</dbReference>
<organism evidence="1 2">
    <name type="scientific">Candidatus Caccovicinus merdipullorum</name>
    <dbReference type="NCBI Taxonomy" id="2840724"/>
    <lineage>
        <taxon>Bacteria</taxon>
        <taxon>Bacillati</taxon>
        <taxon>Bacillota</taxon>
        <taxon>Clostridia</taxon>
        <taxon>Eubacteriales</taxon>
        <taxon>Candidatus Caccovicinus</taxon>
    </lineage>
</organism>
<dbReference type="InterPro" id="IPR037208">
    <property type="entry name" value="Spo0E-like_sf"/>
</dbReference>
<sequence>MNVSKNELIEKIESARKLLNASIDKGEDYEEIYRRSVELDGLIEQYIAAGF</sequence>
<dbReference type="Pfam" id="PF09388">
    <property type="entry name" value="SpoOE-like"/>
    <property type="match status" value="1"/>
</dbReference>
<proteinExistence type="predicted"/>
<comment type="caution">
    <text evidence="1">The sequence shown here is derived from an EMBL/GenBank/DDBJ whole genome shotgun (WGS) entry which is preliminary data.</text>
</comment>
<accession>A0A9D1KH83</accession>
<evidence type="ECO:0000313" key="1">
    <source>
        <dbReference type="EMBL" id="HIT42372.1"/>
    </source>
</evidence>
<evidence type="ECO:0000313" key="2">
    <source>
        <dbReference type="Proteomes" id="UP000886860"/>
    </source>
</evidence>
<name>A0A9D1KH83_9FIRM</name>
<dbReference type="Proteomes" id="UP000886860">
    <property type="component" value="Unassembled WGS sequence"/>
</dbReference>
<protein>
    <submittedName>
        <fullName evidence="1">Aspartyl-phosphate phosphatase Spo0E family protein</fullName>
    </submittedName>
</protein>
<dbReference type="EMBL" id="DVKS01000168">
    <property type="protein sequence ID" value="HIT42372.1"/>
    <property type="molecule type" value="Genomic_DNA"/>
</dbReference>
<dbReference type="InterPro" id="IPR018540">
    <property type="entry name" value="Spo0E-like"/>
</dbReference>
<dbReference type="AlphaFoldDB" id="A0A9D1KH83"/>
<reference evidence="1" key="1">
    <citation type="submission" date="2020-10" db="EMBL/GenBank/DDBJ databases">
        <authorList>
            <person name="Gilroy R."/>
        </authorList>
    </citation>
    <scope>NUCLEOTIDE SEQUENCE</scope>
    <source>
        <strain evidence="1">CHK123-3438</strain>
    </source>
</reference>